<reference evidence="7" key="3">
    <citation type="journal article" date="2020" name="Cell Host Microbe">
        <title>Functional and Genomic Variation between Human-Derived Isolates of Lachnospiraceae Reveals Inter- and Intra-Species Diversity.</title>
        <authorList>
            <person name="Sorbara M.T."/>
            <person name="Littmann E.R."/>
            <person name="Fontana E."/>
            <person name="Moody T.U."/>
            <person name="Kohout C.E."/>
            <person name="Gjonbalaj M."/>
            <person name="Eaton V."/>
            <person name="Seok R."/>
            <person name="Leiner I.M."/>
            <person name="Pamer E.G."/>
        </authorList>
    </citation>
    <scope>NUCLEOTIDE SEQUENCE</scope>
    <source>
        <strain evidence="7">MSK.10.16</strain>
    </source>
</reference>
<dbReference type="PANTHER" id="PTHR34477:SF1">
    <property type="entry name" value="UPF0213 PROTEIN YHBQ"/>
    <property type="match status" value="1"/>
</dbReference>
<dbReference type="EMBL" id="JAAIOD010000004">
    <property type="protein sequence ID" value="NSE57386.1"/>
    <property type="molecule type" value="Genomic_DNA"/>
</dbReference>
<feature type="domain" description="GIY-YIG" evidence="2">
    <location>
        <begin position="1"/>
        <end position="75"/>
    </location>
</feature>
<dbReference type="EMBL" id="WWSH01000006">
    <property type="protein sequence ID" value="MZK10413.1"/>
    <property type="molecule type" value="Genomic_DNA"/>
</dbReference>
<dbReference type="Proteomes" id="UP000472916">
    <property type="component" value="Unassembled WGS sequence"/>
</dbReference>
<dbReference type="InterPro" id="IPR035901">
    <property type="entry name" value="GIY-YIG_endonuc_sf"/>
</dbReference>
<dbReference type="Proteomes" id="UP000724058">
    <property type="component" value="Unassembled WGS sequence"/>
</dbReference>
<evidence type="ECO:0000313" key="8">
    <source>
        <dbReference type="Proteomes" id="UP000095380"/>
    </source>
</evidence>
<dbReference type="Pfam" id="PF01541">
    <property type="entry name" value="GIY-YIG"/>
    <property type="match status" value="1"/>
</dbReference>
<evidence type="ECO:0000313" key="6">
    <source>
        <dbReference type="EMBL" id="MZK40971.1"/>
    </source>
</evidence>
<dbReference type="EMBL" id="CYXO01000005">
    <property type="protein sequence ID" value="CUM91063.1"/>
    <property type="molecule type" value="Genomic_DNA"/>
</dbReference>
<evidence type="ECO:0000313" key="9">
    <source>
        <dbReference type="Proteomes" id="UP000095597"/>
    </source>
</evidence>
<evidence type="ECO:0000313" key="4">
    <source>
        <dbReference type="EMBL" id="CUN91359.1"/>
    </source>
</evidence>
<proteinExistence type="inferred from homology"/>
<comment type="similarity">
    <text evidence="1">Belongs to the UPF0213 family.</text>
</comment>
<organism evidence="3 9">
    <name type="scientific">Dorea longicatena</name>
    <dbReference type="NCBI Taxonomy" id="88431"/>
    <lineage>
        <taxon>Bacteria</taxon>
        <taxon>Bacillati</taxon>
        <taxon>Bacillota</taxon>
        <taxon>Clostridia</taxon>
        <taxon>Lachnospirales</taxon>
        <taxon>Lachnospiraceae</taxon>
        <taxon>Dorea</taxon>
    </lineage>
</organism>
<evidence type="ECO:0000313" key="7">
    <source>
        <dbReference type="EMBL" id="NSE57386.1"/>
    </source>
</evidence>
<reference evidence="10 11" key="2">
    <citation type="journal article" date="2019" name="Nat. Med.">
        <title>A library of human gut bacterial isolates paired with longitudinal multiomics data enables mechanistic microbiome research.</title>
        <authorList>
            <person name="Poyet M."/>
            <person name="Groussin M."/>
            <person name="Gibbons S.M."/>
            <person name="Avila-Pacheco J."/>
            <person name="Jiang X."/>
            <person name="Kearney S.M."/>
            <person name="Perrotta A.R."/>
            <person name="Berdy B."/>
            <person name="Zhao S."/>
            <person name="Lieberman T.D."/>
            <person name="Swanson P.K."/>
            <person name="Smith M."/>
            <person name="Roesemann S."/>
            <person name="Alexander J.E."/>
            <person name="Rich S.A."/>
            <person name="Livny J."/>
            <person name="Vlamakis H."/>
            <person name="Clish C."/>
            <person name="Bullock K."/>
            <person name="Deik A."/>
            <person name="Scott J."/>
            <person name="Pierce K.A."/>
            <person name="Xavier R.J."/>
            <person name="Alm E.J."/>
        </authorList>
    </citation>
    <scope>NUCLEOTIDE SEQUENCE [LARGE SCALE GENOMIC DNA]</scope>
    <source>
        <strain evidence="5 10">BIOML-A1</strain>
        <strain evidence="6 11">BIOML-A6</strain>
    </source>
</reference>
<dbReference type="EMBL" id="CYYM01000004">
    <property type="protein sequence ID" value="CUN91359.1"/>
    <property type="molecule type" value="Genomic_DNA"/>
</dbReference>
<dbReference type="InterPro" id="IPR050190">
    <property type="entry name" value="UPF0213_domain"/>
</dbReference>
<evidence type="ECO:0000313" key="3">
    <source>
        <dbReference type="EMBL" id="CUM91063.1"/>
    </source>
</evidence>
<sequence length="114" mass="13235">MNYTYIVKCADSTLYTGWTNDLDKRIKAHNSGKGAKYTKTRRPVKLVYYEEHETKNEAMSREYAIKHLTRKEKEILIKGNGNLCGSWMVKGDMIKAGEFEKIKKLTREAKELAE</sequence>
<dbReference type="AlphaFoldDB" id="A0A173SL15"/>
<dbReference type="EMBL" id="WWSC01000004">
    <property type="protein sequence ID" value="MZK40971.1"/>
    <property type="molecule type" value="Genomic_DNA"/>
</dbReference>
<evidence type="ECO:0000259" key="2">
    <source>
        <dbReference type="PROSITE" id="PS50164"/>
    </source>
</evidence>
<reference evidence="8 9" key="1">
    <citation type="submission" date="2015-09" db="EMBL/GenBank/DDBJ databases">
        <authorList>
            <consortium name="Pathogen Informatics"/>
        </authorList>
    </citation>
    <scope>NUCLEOTIDE SEQUENCE [LARGE SCALE GENOMIC DNA]</scope>
    <source>
        <strain evidence="4 8">2789STDY5608851</strain>
        <strain evidence="3 9">2789STDY5834961</strain>
    </source>
</reference>
<dbReference type="InterPro" id="IPR000305">
    <property type="entry name" value="GIY-YIG_endonuc"/>
</dbReference>
<dbReference type="Proteomes" id="UP000095597">
    <property type="component" value="Unassembled WGS sequence"/>
</dbReference>
<evidence type="ECO:0000313" key="5">
    <source>
        <dbReference type="EMBL" id="MZK10413.1"/>
    </source>
</evidence>
<dbReference type="OrthoDB" id="9807770at2"/>
<dbReference type="eggNOG" id="COG2827">
    <property type="taxonomic scope" value="Bacteria"/>
</dbReference>
<name>A0A173SL15_9FIRM</name>
<dbReference type="PANTHER" id="PTHR34477">
    <property type="entry name" value="UPF0213 PROTEIN YHBQ"/>
    <property type="match status" value="1"/>
</dbReference>
<dbReference type="PROSITE" id="PS50164">
    <property type="entry name" value="GIY_YIG"/>
    <property type="match status" value="1"/>
</dbReference>
<reference evidence="7" key="4">
    <citation type="submission" date="2020-02" db="EMBL/GenBank/DDBJ databases">
        <authorList>
            <person name="Littmann E."/>
            <person name="Sorbara M."/>
        </authorList>
    </citation>
    <scope>NUCLEOTIDE SEQUENCE</scope>
    <source>
        <strain evidence="7">MSK.10.16</strain>
    </source>
</reference>
<protein>
    <submittedName>
        <fullName evidence="5">GIY-YIG nuclease family protein</fullName>
    </submittedName>
    <submittedName>
        <fullName evidence="3">GIY-YIG nuclease superfamily protein</fullName>
    </submittedName>
</protein>
<accession>A0A173SL15</accession>
<dbReference type="SMART" id="SM00465">
    <property type="entry name" value="GIYc"/>
    <property type="match status" value="1"/>
</dbReference>
<dbReference type="Proteomes" id="UP000095380">
    <property type="component" value="Unassembled WGS sequence"/>
</dbReference>
<evidence type="ECO:0000256" key="1">
    <source>
        <dbReference type="ARBA" id="ARBA00007435"/>
    </source>
</evidence>
<dbReference type="CDD" id="cd10456">
    <property type="entry name" value="GIY-YIG_UPF0213"/>
    <property type="match status" value="1"/>
</dbReference>
<dbReference type="Gene3D" id="3.40.1440.10">
    <property type="entry name" value="GIY-YIG endonuclease"/>
    <property type="match status" value="1"/>
</dbReference>
<gene>
    <name evidence="4" type="ORF">ERS852408_01153</name>
    <name evidence="3" type="ORF">ERS852573_01089</name>
    <name evidence="7" type="ORF">G4332_04495</name>
    <name evidence="6" type="ORF">GT528_04450</name>
    <name evidence="5" type="ORF">GT576_08680</name>
</gene>
<evidence type="ECO:0000313" key="11">
    <source>
        <dbReference type="Proteomes" id="UP000472916"/>
    </source>
</evidence>
<dbReference type="Proteomes" id="UP000449249">
    <property type="component" value="Unassembled WGS sequence"/>
</dbReference>
<dbReference type="SUPFAM" id="SSF82771">
    <property type="entry name" value="GIY-YIG endonuclease"/>
    <property type="match status" value="1"/>
</dbReference>
<evidence type="ECO:0000313" key="10">
    <source>
        <dbReference type="Proteomes" id="UP000449249"/>
    </source>
</evidence>